<evidence type="ECO:0000313" key="3">
    <source>
        <dbReference type="Proteomes" id="UP000221015"/>
    </source>
</evidence>
<comment type="caution">
    <text evidence="2">The sequence shown here is derived from an EMBL/GenBank/DDBJ whole genome shotgun (WGS) entry which is preliminary data.</text>
</comment>
<dbReference type="Proteomes" id="UP000221015">
    <property type="component" value="Unassembled WGS sequence"/>
</dbReference>
<sequence>MENKLCDSQGQLIGYIETVEKNMHDGLTRVILHTGHKLIFLSGDLIADWGGNLSIRYGGLNAGKKKSTSAANTAAIKDVIFAPPATIVYWSDGSKTVVKCSEKDVFDPEKGLAMAIAKRCGGNKGSYYKEIQNWVEKSGKKYPGKTATQKKAAPKSNPDREYMKKWISKANEDWE</sequence>
<reference evidence="2 3" key="1">
    <citation type="journal article" date="2017" name="Front. Microbiol.">
        <title>New Insights into the Diversity of the Genus Faecalibacterium.</title>
        <authorList>
            <person name="Benevides L."/>
            <person name="Burman S."/>
            <person name="Martin R."/>
            <person name="Robert V."/>
            <person name="Thomas M."/>
            <person name="Miquel S."/>
            <person name="Chain F."/>
            <person name="Sokol H."/>
            <person name="Bermudez-Humaran L.G."/>
            <person name="Morrison M."/>
            <person name="Langella P."/>
            <person name="Azevedo V.A."/>
            <person name="Chatel J.M."/>
            <person name="Soares S."/>
        </authorList>
    </citation>
    <scope>NUCLEOTIDE SEQUENCE [LARGE SCALE GENOMIC DNA]</scope>
    <source>
        <strain evidence="2 3">CNCM I 4542</strain>
    </source>
</reference>
<evidence type="ECO:0000256" key="1">
    <source>
        <dbReference type="SAM" id="MobiDB-lite"/>
    </source>
</evidence>
<proteinExistence type="predicted"/>
<evidence type="ECO:0000313" key="2">
    <source>
        <dbReference type="EMBL" id="PLK30683.1"/>
    </source>
</evidence>
<dbReference type="AlphaFoldDB" id="A0A2J4JS41"/>
<protein>
    <submittedName>
        <fullName evidence="2">Uncharacterized protein</fullName>
    </submittedName>
</protein>
<feature type="region of interest" description="Disordered" evidence="1">
    <location>
        <begin position="139"/>
        <end position="164"/>
    </location>
</feature>
<gene>
    <name evidence="2" type="ORF">CGS50_003460</name>
</gene>
<dbReference type="EMBL" id="NMTS02000001">
    <property type="protein sequence ID" value="PLK30683.1"/>
    <property type="molecule type" value="Genomic_DNA"/>
</dbReference>
<dbReference type="RefSeq" id="WP_097782108.1">
    <property type="nucleotide sequence ID" value="NZ_NMTS02000001.1"/>
</dbReference>
<name>A0A2J4JS41_9FIRM</name>
<accession>A0A2J4JS41</accession>
<organism evidence="2 3">
    <name type="scientific">Faecalibacterium prausnitzii</name>
    <dbReference type="NCBI Taxonomy" id="853"/>
    <lineage>
        <taxon>Bacteria</taxon>
        <taxon>Bacillati</taxon>
        <taxon>Bacillota</taxon>
        <taxon>Clostridia</taxon>
        <taxon>Eubacteriales</taxon>
        <taxon>Oscillospiraceae</taxon>
        <taxon>Faecalibacterium</taxon>
    </lineage>
</organism>